<feature type="region of interest" description="Disordered" evidence="1">
    <location>
        <begin position="145"/>
        <end position="221"/>
    </location>
</feature>
<proteinExistence type="predicted"/>
<sequence length="434" mass="50135">MSIPAIMEVWQTAHNFSSASAHHDAMRMFFTVQDNLRKEKAEAEGNAKMGGIVDKLLAQVDTELGAYKQLMEGNYFVALGVTRNSSNGDVKKAYRKLALKHHPDKVAGGGGCGGANDLFPMIQNAYEVLSDPAGRKKYQATANVDSCMRKQKHQAAQEEKRQAQEEKRRKAHEQHQKDRFERRQRAEQEQQRGAYKTDGPPRGDYTKPQYHEDPEDYYKEHQKKWEKRRAEEENIAWKKRMEEMRRRKAHADAEHERKKKKEDKEEEERRRKERKKRDEEWAEQLKERERKEKMKRIVKLVELRGMKPREIKERLVALGHDVKGMIEREDYVKKYCVVTGQKYVAAGEAPEPPRERPQPKKPQKKDDGTYAEFEERVRRMNVKGLKAFVIGRGGNIKGLVEKGEFIDAALDTYVAPEKVGGMGRTAFGRGGGGG</sequence>
<dbReference type="InterPro" id="IPR050817">
    <property type="entry name" value="DjlA_DnaK_co-chaperone"/>
</dbReference>
<accession>A0ABQ6MB58</accession>
<feature type="region of interest" description="Disordered" evidence="1">
    <location>
        <begin position="347"/>
        <end position="371"/>
    </location>
</feature>
<dbReference type="PANTHER" id="PTHR24074">
    <property type="entry name" value="CO-CHAPERONE PROTEIN DJLA"/>
    <property type="match status" value="1"/>
</dbReference>
<evidence type="ECO:0000313" key="3">
    <source>
        <dbReference type="EMBL" id="GMI22840.1"/>
    </source>
</evidence>
<dbReference type="Proteomes" id="UP001165060">
    <property type="component" value="Unassembled WGS sequence"/>
</dbReference>
<keyword evidence="4" id="KW-1185">Reference proteome</keyword>
<dbReference type="Gene3D" id="1.10.287.110">
    <property type="entry name" value="DnaJ domain"/>
    <property type="match status" value="1"/>
</dbReference>
<feature type="non-terminal residue" evidence="3">
    <location>
        <position position="434"/>
    </location>
</feature>
<feature type="region of interest" description="Disordered" evidence="1">
    <location>
        <begin position="242"/>
        <end position="291"/>
    </location>
</feature>
<dbReference type="Pfam" id="PF00226">
    <property type="entry name" value="DnaJ"/>
    <property type="match status" value="1"/>
</dbReference>
<gene>
    <name evidence="3" type="ORF">TeGR_g3602</name>
</gene>
<organism evidence="3 4">
    <name type="scientific">Tetraparma gracilis</name>
    <dbReference type="NCBI Taxonomy" id="2962635"/>
    <lineage>
        <taxon>Eukaryota</taxon>
        <taxon>Sar</taxon>
        <taxon>Stramenopiles</taxon>
        <taxon>Ochrophyta</taxon>
        <taxon>Bolidophyceae</taxon>
        <taxon>Parmales</taxon>
        <taxon>Triparmaceae</taxon>
        <taxon>Tetraparma</taxon>
    </lineage>
</organism>
<feature type="domain" description="J" evidence="2">
    <location>
        <begin position="74"/>
        <end position="142"/>
    </location>
</feature>
<protein>
    <recommendedName>
        <fullName evidence="2">J domain-containing protein</fullName>
    </recommendedName>
</protein>
<dbReference type="EMBL" id="BRYB01003927">
    <property type="protein sequence ID" value="GMI22840.1"/>
    <property type="molecule type" value="Genomic_DNA"/>
</dbReference>
<feature type="compositionally biased region" description="Basic and acidic residues" evidence="1">
    <location>
        <begin position="276"/>
        <end position="291"/>
    </location>
</feature>
<evidence type="ECO:0000256" key="1">
    <source>
        <dbReference type="SAM" id="MobiDB-lite"/>
    </source>
</evidence>
<dbReference type="PROSITE" id="PS50076">
    <property type="entry name" value="DNAJ_2"/>
    <property type="match status" value="1"/>
</dbReference>
<dbReference type="PRINTS" id="PR00625">
    <property type="entry name" value="JDOMAIN"/>
</dbReference>
<dbReference type="CDD" id="cd06257">
    <property type="entry name" value="DnaJ"/>
    <property type="match status" value="1"/>
</dbReference>
<name>A0ABQ6MB58_9STRA</name>
<dbReference type="InterPro" id="IPR036869">
    <property type="entry name" value="J_dom_sf"/>
</dbReference>
<feature type="compositionally biased region" description="Basic and acidic residues" evidence="1">
    <location>
        <begin position="351"/>
        <end position="371"/>
    </location>
</feature>
<dbReference type="PROSITE" id="PS00636">
    <property type="entry name" value="DNAJ_1"/>
    <property type="match status" value="1"/>
</dbReference>
<dbReference type="InterPro" id="IPR001623">
    <property type="entry name" value="DnaJ_domain"/>
</dbReference>
<evidence type="ECO:0000313" key="4">
    <source>
        <dbReference type="Proteomes" id="UP001165060"/>
    </source>
</evidence>
<dbReference type="SUPFAM" id="SSF46565">
    <property type="entry name" value="Chaperone J-domain"/>
    <property type="match status" value="1"/>
</dbReference>
<feature type="compositionally biased region" description="Basic and acidic residues" evidence="1">
    <location>
        <begin position="242"/>
        <end position="256"/>
    </location>
</feature>
<dbReference type="SMART" id="SM00271">
    <property type="entry name" value="DnaJ"/>
    <property type="match status" value="1"/>
</dbReference>
<dbReference type="InterPro" id="IPR018253">
    <property type="entry name" value="DnaJ_domain_CS"/>
</dbReference>
<comment type="caution">
    <text evidence="3">The sequence shown here is derived from an EMBL/GenBank/DDBJ whole genome shotgun (WGS) entry which is preliminary data.</text>
</comment>
<feature type="compositionally biased region" description="Basic and acidic residues" evidence="1">
    <location>
        <begin position="155"/>
        <end position="190"/>
    </location>
</feature>
<evidence type="ECO:0000259" key="2">
    <source>
        <dbReference type="PROSITE" id="PS50076"/>
    </source>
</evidence>
<feature type="compositionally biased region" description="Basic and acidic residues" evidence="1">
    <location>
        <begin position="199"/>
        <end position="220"/>
    </location>
</feature>
<reference evidence="3 4" key="1">
    <citation type="journal article" date="2023" name="Commun. Biol.">
        <title>Genome analysis of Parmales, the sister group of diatoms, reveals the evolutionary specialization of diatoms from phago-mixotrophs to photoautotrophs.</title>
        <authorList>
            <person name="Ban H."/>
            <person name="Sato S."/>
            <person name="Yoshikawa S."/>
            <person name="Yamada K."/>
            <person name="Nakamura Y."/>
            <person name="Ichinomiya M."/>
            <person name="Sato N."/>
            <person name="Blanc-Mathieu R."/>
            <person name="Endo H."/>
            <person name="Kuwata A."/>
            <person name="Ogata H."/>
        </authorList>
    </citation>
    <scope>NUCLEOTIDE SEQUENCE [LARGE SCALE GENOMIC DNA]</scope>
</reference>